<dbReference type="EMBL" id="JAANIC010002457">
    <property type="protein sequence ID" value="KAG5344759.1"/>
    <property type="molecule type" value="Genomic_DNA"/>
</dbReference>
<evidence type="ECO:0000256" key="6">
    <source>
        <dbReference type="ARBA" id="ARBA00022989"/>
    </source>
</evidence>
<dbReference type="PANTHER" id="PTHR21137:SF35">
    <property type="entry name" value="ODORANT RECEPTOR 19A-RELATED"/>
    <property type="match status" value="1"/>
</dbReference>
<evidence type="ECO:0000256" key="4">
    <source>
        <dbReference type="ARBA" id="ARBA00022692"/>
    </source>
</evidence>
<evidence type="ECO:0000256" key="2">
    <source>
        <dbReference type="ARBA" id="ARBA00022475"/>
    </source>
</evidence>
<dbReference type="GO" id="GO:0005549">
    <property type="term" value="F:odorant binding"/>
    <property type="evidence" value="ECO:0007669"/>
    <property type="project" value="InterPro"/>
</dbReference>
<dbReference type="InterPro" id="IPR004117">
    <property type="entry name" value="7tm6_olfct_rcpt"/>
</dbReference>
<feature type="transmembrane region" description="Helical" evidence="10">
    <location>
        <begin position="354"/>
        <end position="377"/>
    </location>
</feature>
<evidence type="ECO:0000256" key="8">
    <source>
        <dbReference type="ARBA" id="ARBA00023170"/>
    </source>
</evidence>
<evidence type="ECO:0000256" key="3">
    <source>
        <dbReference type="ARBA" id="ARBA00022606"/>
    </source>
</evidence>
<evidence type="ECO:0000256" key="5">
    <source>
        <dbReference type="ARBA" id="ARBA00022725"/>
    </source>
</evidence>
<keyword evidence="4 10" id="KW-0812">Transmembrane</keyword>
<protein>
    <submittedName>
        <fullName evidence="11">OR59B protein</fullName>
    </submittedName>
</protein>
<keyword evidence="3" id="KW-0716">Sensory transduction</keyword>
<sequence length="747" mass="85623">MDFFDGHNYRVNKILLLAIGQWPYQSSRTSHAIVIVIVTIVCTQIFAKLCGMFSYIHDMDIVIECLVPLMVDVSGMTKIMNSVLYVNEIRALLDQIKDDFYSLKNSNDIKMLEKYADSGKKSSTIYICVMYILTVAFLLMPLQPLILQVTNVTRPMLHRVEYYIDMDKYYFHILIHGYFTAIICVTSIVAIDAIFVIFMRHACGLFIITGSRIEQAIQEIYLIGDVNLPITKDTAYRNMVQCVHDHRAAIRFVNLIEIVYSKHFLFHAGLNMIAMSVTGVGAVTKSNDLSELLRLIAVSCALLFHLCFECINAQRLIDYSGYLHTNLINLNWYNASPRTKKLVLFMMMKTQPPCVLTAGGMFVLCMETFATILMCLIGQWPYQEGWEKFLIQFIFVPAVFSQAIVQPCKLEDILQGGGMITAWFADDIDAVMESSSPFVISLMCIVKHINYTYNHEQMKKLAFVMADDWNIYSKLSDEYNILCKNYDMGRKVSIAYAVSLYGSMTPFLIVPVIINTVSYMGLYNISDRPLMFRTEYFIDSEKYYYPLLVHSYIGTLGFVTIVVAIDSMLVFHVQHECGMCEILGYRLARIVEADTLDINLYTNKEEAMSYEYIKNCVIMHNHIIEYAKRIEIANTTSYFFQLGFNMMGMTFTIFQAVVKLSDPNEALRYASFTVTLLSVLFLESWPGQQLSDYTNKIFAFTTNGRWYQSSLRVRKVISIMLIRSYVPIKITAGKLYALNLANFAAVR</sequence>
<keyword evidence="7 10" id="KW-0472">Membrane</keyword>
<feature type="transmembrane region" description="Helical" evidence="10">
    <location>
        <begin position="494"/>
        <end position="523"/>
    </location>
</feature>
<feature type="transmembrane region" description="Helical" evidence="10">
    <location>
        <begin position="169"/>
        <end position="198"/>
    </location>
</feature>
<dbReference type="Proteomes" id="UP000669903">
    <property type="component" value="Unassembled WGS sequence"/>
</dbReference>
<dbReference type="PANTHER" id="PTHR21137">
    <property type="entry name" value="ODORANT RECEPTOR"/>
    <property type="match status" value="1"/>
</dbReference>
<feature type="transmembrane region" description="Helical" evidence="10">
    <location>
        <begin position="638"/>
        <end position="657"/>
    </location>
</feature>
<dbReference type="Pfam" id="PF02949">
    <property type="entry name" value="7tm_6"/>
    <property type="match status" value="2"/>
</dbReference>
<evidence type="ECO:0000256" key="1">
    <source>
        <dbReference type="ARBA" id="ARBA00004651"/>
    </source>
</evidence>
<keyword evidence="5" id="KW-0552">Olfaction</keyword>
<comment type="subcellular location">
    <subcellularLocation>
        <location evidence="1">Cell membrane</location>
        <topology evidence="1">Multi-pass membrane protein</topology>
    </subcellularLocation>
</comment>
<evidence type="ECO:0000256" key="10">
    <source>
        <dbReference type="SAM" id="Phobius"/>
    </source>
</evidence>
<keyword evidence="9" id="KW-0807">Transducer</keyword>
<dbReference type="GO" id="GO:0007165">
    <property type="term" value="P:signal transduction"/>
    <property type="evidence" value="ECO:0007669"/>
    <property type="project" value="UniProtKB-KW"/>
</dbReference>
<feature type="transmembrane region" description="Helical" evidence="10">
    <location>
        <begin position="32"/>
        <end position="51"/>
    </location>
</feature>
<keyword evidence="6 10" id="KW-1133">Transmembrane helix</keyword>
<evidence type="ECO:0000313" key="12">
    <source>
        <dbReference type="Proteomes" id="UP000669903"/>
    </source>
</evidence>
<feature type="non-terminal residue" evidence="11">
    <location>
        <position position="747"/>
    </location>
</feature>
<proteinExistence type="predicted"/>
<accession>A0A836G4R1</accession>
<organism evidence="11 12">
    <name type="scientific">Acromyrmex charruanus</name>
    <dbReference type="NCBI Taxonomy" id="2715315"/>
    <lineage>
        <taxon>Eukaryota</taxon>
        <taxon>Metazoa</taxon>
        <taxon>Ecdysozoa</taxon>
        <taxon>Arthropoda</taxon>
        <taxon>Hexapoda</taxon>
        <taxon>Insecta</taxon>
        <taxon>Pterygota</taxon>
        <taxon>Neoptera</taxon>
        <taxon>Endopterygota</taxon>
        <taxon>Hymenoptera</taxon>
        <taxon>Apocrita</taxon>
        <taxon>Aculeata</taxon>
        <taxon>Formicoidea</taxon>
        <taxon>Formicidae</taxon>
        <taxon>Myrmicinae</taxon>
        <taxon>Acromyrmex</taxon>
    </lineage>
</organism>
<evidence type="ECO:0000256" key="9">
    <source>
        <dbReference type="ARBA" id="ARBA00023224"/>
    </source>
</evidence>
<feature type="transmembrane region" description="Helical" evidence="10">
    <location>
        <begin position="543"/>
        <end position="565"/>
    </location>
</feature>
<keyword evidence="12" id="KW-1185">Reference proteome</keyword>
<dbReference type="GO" id="GO:0004984">
    <property type="term" value="F:olfactory receptor activity"/>
    <property type="evidence" value="ECO:0007669"/>
    <property type="project" value="InterPro"/>
</dbReference>
<comment type="caution">
    <text evidence="11">The sequence shown here is derived from an EMBL/GenBank/DDBJ whole genome shotgun (WGS) entry which is preliminary data.</text>
</comment>
<feature type="non-terminal residue" evidence="11">
    <location>
        <position position="1"/>
    </location>
</feature>
<feature type="transmembrane region" description="Helical" evidence="10">
    <location>
        <begin position="264"/>
        <end position="283"/>
    </location>
</feature>
<evidence type="ECO:0000256" key="7">
    <source>
        <dbReference type="ARBA" id="ARBA00023136"/>
    </source>
</evidence>
<evidence type="ECO:0000313" key="11">
    <source>
        <dbReference type="EMBL" id="KAG5344759.1"/>
    </source>
</evidence>
<reference evidence="11" key="1">
    <citation type="submission" date="2020-03" db="EMBL/GenBank/DDBJ databases">
        <title>Relaxed selection underlies rapid genomic changes in the transitions from sociality to social parasitism in ants.</title>
        <authorList>
            <person name="Bi X."/>
        </authorList>
    </citation>
    <scope>NUCLEOTIDE SEQUENCE</scope>
    <source>
        <strain evidence="11">BGI-DK2014a</strain>
        <tissue evidence="11">Whole body</tissue>
    </source>
</reference>
<dbReference type="AlphaFoldDB" id="A0A836G4R1"/>
<keyword evidence="8" id="KW-0675">Receptor</keyword>
<gene>
    <name evidence="11" type="primary">Or59b</name>
    <name evidence="11" type="ORF">G6Z76_0012988</name>
</gene>
<keyword evidence="2" id="KW-1003">Cell membrane</keyword>
<dbReference type="GO" id="GO:0005886">
    <property type="term" value="C:plasma membrane"/>
    <property type="evidence" value="ECO:0007669"/>
    <property type="project" value="UniProtKB-SubCell"/>
</dbReference>
<name>A0A836G4R1_9HYME</name>
<feature type="transmembrane region" description="Helical" evidence="10">
    <location>
        <begin position="124"/>
        <end position="149"/>
    </location>
</feature>